<sequence length="189" mass="21027">MRRFFLGASIIFGLSSTSAQLHLGAKTGANLAKIDSESFDDRFKLGYQLGGFAYYDFSNSLGLQVEVQFNQSNTKVEERYSSVLTNTFDRGKRLNYVSVPVLLRINSSGLITFVGGPQFSFLANGEEGILDNSKRLFKKTDFGMVAGAEINFRPLFIYARYIWGFSSISDIGDKAHSRQIQLGLGVKIF</sequence>
<organism evidence="2 3">
    <name type="scientific">Chryseobacterium soldanellicola</name>
    <dbReference type="NCBI Taxonomy" id="311333"/>
    <lineage>
        <taxon>Bacteria</taxon>
        <taxon>Pseudomonadati</taxon>
        <taxon>Bacteroidota</taxon>
        <taxon>Flavobacteriia</taxon>
        <taxon>Flavobacteriales</taxon>
        <taxon>Weeksellaceae</taxon>
        <taxon>Chryseobacterium group</taxon>
        <taxon>Chryseobacterium</taxon>
    </lineage>
</organism>
<dbReference type="STRING" id="311333.SAMN05421664_2989"/>
<dbReference type="OrthoDB" id="947434at2"/>
<protein>
    <submittedName>
        <fullName evidence="2">Outer membrane protein beta-barrel domain-containing protein</fullName>
    </submittedName>
</protein>
<dbReference type="InterPro" id="IPR025665">
    <property type="entry name" value="Beta-barrel_OMP_2"/>
</dbReference>
<name>A0A1H1FCH0_9FLAO</name>
<dbReference type="Proteomes" id="UP000199627">
    <property type="component" value="Unassembled WGS sequence"/>
</dbReference>
<gene>
    <name evidence="2" type="ORF">SAMN05421664_2989</name>
</gene>
<dbReference type="RefSeq" id="WP_089756510.1">
    <property type="nucleotide sequence ID" value="NZ_FNKL01000004.1"/>
</dbReference>
<feature type="domain" description="Outer membrane protein beta-barrel" evidence="1">
    <location>
        <begin position="20"/>
        <end position="169"/>
    </location>
</feature>
<accession>A0A1H1FCH0</accession>
<reference evidence="3" key="1">
    <citation type="submission" date="2016-10" db="EMBL/GenBank/DDBJ databases">
        <authorList>
            <person name="Varghese N."/>
            <person name="Submissions S."/>
        </authorList>
    </citation>
    <scope>NUCLEOTIDE SEQUENCE [LARGE SCALE GENOMIC DNA]</scope>
    <source>
        <strain evidence="3">DSM 17072</strain>
    </source>
</reference>
<dbReference type="Pfam" id="PF13568">
    <property type="entry name" value="OMP_b-brl_2"/>
    <property type="match status" value="1"/>
</dbReference>
<proteinExistence type="predicted"/>
<dbReference type="EMBL" id="FNKL01000004">
    <property type="protein sequence ID" value="SDQ98617.1"/>
    <property type="molecule type" value="Genomic_DNA"/>
</dbReference>
<evidence type="ECO:0000313" key="2">
    <source>
        <dbReference type="EMBL" id="SDQ98617.1"/>
    </source>
</evidence>
<keyword evidence="3" id="KW-1185">Reference proteome</keyword>
<evidence type="ECO:0000313" key="3">
    <source>
        <dbReference type="Proteomes" id="UP000199627"/>
    </source>
</evidence>
<dbReference type="AlphaFoldDB" id="A0A1H1FCH0"/>
<evidence type="ECO:0000259" key="1">
    <source>
        <dbReference type="Pfam" id="PF13568"/>
    </source>
</evidence>